<feature type="compositionally biased region" description="Basic and acidic residues" evidence="7">
    <location>
        <begin position="20"/>
        <end position="29"/>
    </location>
</feature>
<dbReference type="VEuPathDB" id="FungiDB:AMAG_08120"/>
<dbReference type="Pfam" id="PF13365">
    <property type="entry name" value="Trypsin_2"/>
    <property type="match status" value="1"/>
</dbReference>
<dbReference type="EMBL" id="GG745341">
    <property type="protein sequence ID" value="KNE62945.1"/>
    <property type="molecule type" value="Genomic_DNA"/>
</dbReference>
<feature type="compositionally biased region" description="Acidic residues" evidence="7">
    <location>
        <begin position="94"/>
        <end position="103"/>
    </location>
</feature>
<dbReference type="Pfam" id="PF12812">
    <property type="entry name" value="PDZ_1"/>
    <property type="match status" value="1"/>
</dbReference>
<keyword evidence="10" id="KW-1185">Reference proteome</keyword>
<dbReference type="PANTHER" id="PTHR46366:SF1">
    <property type="entry name" value="PDZ DOMAIN-CONTAINING PROTEIN C1685.05"/>
    <property type="match status" value="1"/>
</dbReference>
<protein>
    <recommendedName>
        <fullName evidence="4">Pro-apoptotic serine protease NMA111</fullName>
    </recommendedName>
    <alternativeName>
        <fullName evidence="5">Pro-apoptotic serine protease nma111</fullName>
    </alternativeName>
</protein>
<dbReference type="SUPFAM" id="SSF50156">
    <property type="entry name" value="PDZ domain-like"/>
    <property type="match status" value="3"/>
</dbReference>
<feature type="domain" description="PDZ" evidence="8">
    <location>
        <begin position="420"/>
        <end position="484"/>
    </location>
</feature>
<comment type="similarity">
    <text evidence="3">Belongs to the peptidase S1C family.</text>
</comment>
<dbReference type="STRING" id="578462.A0A0L0SKM5"/>
<evidence type="ECO:0000256" key="2">
    <source>
        <dbReference type="ARBA" id="ARBA00004123"/>
    </source>
</evidence>
<evidence type="ECO:0000259" key="8">
    <source>
        <dbReference type="PROSITE" id="PS50106"/>
    </source>
</evidence>
<evidence type="ECO:0000256" key="6">
    <source>
        <dbReference type="ARBA" id="ARBA00023242"/>
    </source>
</evidence>
<dbReference type="Proteomes" id="UP000054350">
    <property type="component" value="Unassembled WGS sequence"/>
</dbReference>
<evidence type="ECO:0000313" key="10">
    <source>
        <dbReference type="Proteomes" id="UP000054350"/>
    </source>
</evidence>
<evidence type="ECO:0000256" key="3">
    <source>
        <dbReference type="ARBA" id="ARBA00010541"/>
    </source>
</evidence>
<dbReference type="GO" id="GO:0006508">
    <property type="term" value="P:proteolysis"/>
    <property type="evidence" value="ECO:0007669"/>
    <property type="project" value="UniProtKB-KW"/>
</dbReference>
<dbReference type="PANTHER" id="PTHR46366">
    <property type="entry name" value="PRO-APOPTOTIC SERINE PROTEASE NMA111"/>
    <property type="match status" value="1"/>
</dbReference>
<feature type="region of interest" description="Disordered" evidence="7">
    <location>
        <begin position="94"/>
        <end position="165"/>
    </location>
</feature>
<gene>
    <name evidence="9" type="ORF">AMAG_08120</name>
</gene>
<comment type="subcellular location">
    <subcellularLocation>
        <location evidence="2">Nucleus</location>
    </subcellularLocation>
</comment>
<dbReference type="GO" id="GO:0005634">
    <property type="term" value="C:nucleus"/>
    <property type="evidence" value="ECO:0007669"/>
    <property type="project" value="UniProtKB-SubCell"/>
</dbReference>
<dbReference type="Gene3D" id="2.30.42.10">
    <property type="match status" value="2"/>
</dbReference>
<evidence type="ECO:0000256" key="7">
    <source>
        <dbReference type="SAM" id="MobiDB-lite"/>
    </source>
</evidence>
<feature type="compositionally biased region" description="Pro residues" evidence="7">
    <location>
        <begin position="1"/>
        <end position="15"/>
    </location>
</feature>
<feature type="region of interest" description="Disordered" evidence="7">
    <location>
        <begin position="1"/>
        <end position="60"/>
    </location>
</feature>
<dbReference type="PROSITE" id="PS50106">
    <property type="entry name" value="PDZ"/>
    <property type="match status" value="1"/>
</dbReference>
<dbReference type="InterPro" id="IPR001940">
    <property type="entry name" value="Peptidase_S1C"/>
</dbReference>
<dbReference type="GO" id="GO:0004252">
    <property type="term" value="F:serine-type endopeptidase activity"/>
    <property type="evidence" value="ECO:0007669"/>
    <property type="project" value="InterPro"/>
</dbReference>
<evidence type="ECO:0000256" key="5">
    <source>
        <dbReference type="ARBA" id="ARBA00021524"/>
    </source>
</evidence>
<dbReference type="Pfam" id="PF17820">
    <property type="entry name" value="PDZ_6"/>
    <property type="match status" value="1"/>
</dbReference>
<dbReference type="PRINTS" id="PR00834">
    <property type="entry name" value="PROTEASES2C"/>
</dbReference>
<comment type="function">
    <text evidence="1">Nuclear serine protease which mediates apoptosis.</text>
</comment>
<dbReference type="OrthoDB" id="4217619at2759"/>
<dbReference type="SMART" id="SM00228">
    <property type="entry name" value="PDZ"/>
    <property type="match status" value="2"/>
</dbReference>
<sequence length="1336" mass="141789">MAALPGAPPSVPAAAPPRYRRLDTDHAARVDSPAPALHAVAAESNEQLTSPNPLDYAVDPTLAPKAPAGPLDVIDDVAVDLVEREIEVEVTDDEDFGLPEPAEDVFPPSVEPTDPASPPMPAVSDTRRSSLAASPLITPVTPTTVAKSPWGSPGRAPRSRTRTRTRTITATSGILLPGTVPGSLTASPAAVSADHRWKAVLERAIASVVSIRYSVPVTFDTFFAGVYTATGFVVDVERGLVLTNKHVVTDAPVLAKVAFRHSEEVEAKVVYADPVHDFGVIQFNPKELRAGGKDGERVELRAIPLAPSEIKVGIDVKVPGADAGEKLSILSGTVARIDRPCANYGKATYCDFNTFYIQASSNTSGGSSGSPVLNDRGQAVALNAGGSTVSASSFFLPLDRILVALDKIQHGLPVARGTLQVEFVQRTYDECRRMGLPLDLEHAFRALDPTLHGCLAVQNVFPGGPAAGRLHAGDVLVAVNGRRLAHFVALAEILDEHVGRAVEVTVLRPALGGLITVVIPLVEDLHALGPRQFLAWNGDVIHGVSVHLARSYLHPVGGVMLVKAGHVFGVAGIPAHVMIVAVNHQRVATLDEFCAVVTRLPHGARVPVRYYALNKKNVELVKIVELDRVFDAPKLWTRDAFQWSCAELPFDRFDPPKVQAGPEQVMIPSSVGINLKSYEPVASAAGFTATADPAIHDADDDFYVPPMHTITPSRLSPILTAVQRSLVLLEFKSGFGVDGLAITYSVGVGIVVDATRGLVVTDRMTVPTAVGRVSLCVGNCALVTARILAMDPLHNTVWVQYDPRSPVVRDLRSVPMAVQRDATAVTQGADDDEEDNHNPAGRAALDAMTHGGTRPTSAPTPACAVRLANPLAVGDATFYVSVSRITQMAFAVPATVKVRGYHFFAEKYPPQPRTINFGHGLALDNAAALSANGTAGVLTDKVGNVQALWLGHRPCGSYLGTPMDAILPVLCALQGQIKPYAGVAGQREVVGEVPAVGPSDNGNGTDRMERGFASGLESCVDPAACATSSSPTSTDSAARDWTLADPDTLPLPLVRTLDVELNEVHYWKARDCGLSSAWIRRIHAARPDAYAVLAVRRVASGTPTAAALREMDLVLAVDGCVVASFDDVQTLVVPGEPTAAGDARLLVFRDGQEVEVTVPWIDFSMHPNGVARSAAGEPRIPRAVVWAGAAFQSPPRALTLTVKRVPRGVYVAVLYTGAPAHRDGLASCVFVTHVDGRAVTDLKELLAAVEKNGEGVPRVDFRREGWMAVARERQAAKRKAEEVGGSMAAVTVAEEENVGKAADRTVRLTVVDLEGSTRVISVETCHAYFPTYVVVG</sequence>
<dbReference type="InterPro" id="IPR025926">
    <property type="entry name" value="PDZ-like_dom"/>
</dbReference>
<evidence type="ECO:0000256" key="1">
    <source>
        <dbReference type="ARBA" id="ARBA00002558"/>
    </source>
</evidence>
<organism evidence="9 10">
    <name type="scientific">Allomyces macrogynus (strain ATCC 38327)</name>
    <name type="common">Allomyces javanicus var. macrogynus</name>
    <dbReference type="NCBI Taxonomy" id="578462"/>
    <lineage>
        <taxon>Eukaryota</taxon>
        <taxon>Fungi</taxon>
        <taxon>Fungi incertae sedis</taxon>
        <taxon>Blastocladiomycota</taxon>
        <taxon>Blastocladiomycetes</taxon>
        <taxon>Blastocladiales</taxon>
        <taxon>Blastocladiaceae</taxon>
        <taxon>Allomyces</taxon>
    </lineage>
</organism>
<reference evidence="9 10" key="1">
    <citation type="submission" date="2009-11" db="EMBL/GenBank/DDBJ databases">
        <title>Annotation of Allomyces macrogynus ATCC 38327.</title>
        <authorList>
            <consortium name="The Broad Institute Genome Sequencing Platform"/>
            <person name="Russ C."/>
            <person name="Cuomo C."/>
            <person name="Burger G."/>
            <person name="Gray M.W."/>
            <person name="Holland P.W.H."/>
            <person name="King N."/>
            <person name="Lang F.B.F."/>
            <person name="Roger A.J."/>
            <person name="Ruiz-Trillo I."/>
            <person name="Young S.K."/>
            <person name="Zeng Q."/>
            <person name="Gargeya S."/>
            <person name="Fitzgerald M."/>
            <person name="Haas B."/>
            <person name="Abouelleil A."/>
            <person name="Alvarado L."/>
            <person name="Arachchi H.M."/>
            <person name="Berlin A."/>
            <person name="Chapman S.B."/>
            <person name="Gearin G."/>
            <person name="Goldberg J."/>
            <person name="Griggs A."/>
            <person name="Gujja S."/>
            <person name="Hansen M."/>
            <person name="Heiman D."/>
            <person name="Howarth C."/>
            <person name="Larimer J."/>
            <person name="Lui A."/>
            <person name="MacDonald P.J.P."/>
            <person name="McCowen C."/>
            <person name="Montmayeur A."/>
            <person name="Murphy C."/>
            <person name="Neiman D."/>
            <person name="Pearson M."/>
            <person name="Priest M."/>
            <person name="Roberts A."/>
            <person name="Saif S."/>
            <person name="Shea T."/>
            <person name="Sisk P."/>
            <person name="Stolte C."/>
            <person name="Sykes S."/>
            <person name="Wortman J."/>
            <person name="Nusbaum C."/>
            <person name="Birren B."/>
        </authorList>
    </citation>
    <scope>NUCLEOTIDE SEQUENCE [LARGE SCALE GENOMIC DNA]</scope>
    <source>
        <strain evidence="9 10">ATCC 38327</strain>
    </source>
</reference>
<dbReference type="OMA" id="ETCHAYF"/>
<evidence type="ECO:0000313" key="9">
    <source>
        <dbReference type="EMBL" id="KNE62945.1"/>
    </source>
</evidence>
<dbReference type="Gene3D" id="2.40.10.120">
    <property type="match status" value="1"/>
</dbReference>
<evidence type="ECO:0000256" key="4">
    <source>
        <dbReference type="ARBA" id="ARBA00020338"/>
    </source>
</evidence>
<dbReference type="InterPro" id="IPR036034">
    <property type="entry name" value="PDZ_sf"/>
</dbReference>
<proteinExistence type="inferred from homology"/>
<feature type="region of interest" description="Disordered" evidence="7">
    <location>
        <begin position="823"/>
        <end position="857"/>
    </location>
</feature>
<dbReference type="eggNOG" id="KOG1421">
    <property type="taxonomic scope" value="Eukaryota"/>
</dbReference>
<dbReference type="InterPro" id="IPR001478">
    <property type="entry name" value="PDZ"/>
</dbReference>
<dbReference type="InterPro" id="IPR041489">
    <property type="entry name" value="PDZ_6"/>
</dbReference>
<dbReference type="InterPro" id="IPR009003">
    <property type="entry name" value="Peptidase_S1_PA"/>
</dbReference>
<dbReference type="SUPFAM" id="SSF50494">
    <property type="entry name" value="Trypsin-like serine proteases"/>
    <property type="match status" value="1"/>
</dbReference>
<accession>A0A0L0SKM5</accession>
<keyword evidence="6" id="KW-0539">Nucleus</keyword>
<reference evidence="10" key="2">
    <citation type="submission" date="2009-11" db="EMBL/GenBank/DDBJ databases">
        <title>The Genome Sequence of Allomyces macrogynus strain ATCC 38327.</title>
        <authorList>
            <consortium name="The Broad Institute Genome Sequencing Platform"/>
            <person name="Russ C."/>
            <person name="Cuomo C."/>
            <person name="Shea T."/>
            <person name="Young S.K."/>
            <person name="Zeng Q."/>
            <person name="Koehrsen M."/>
            <person name="Haas B."/>
            <person name="Borodovsky M."/>
            <person name="Guigo R."/>
            <person name="Alvarado L."/>
            <person name="Berlin A."/>
            <person name="Borenstein D."/>
            <person name="Chen Z."/>
            <person name="Engels R."/>
            <person name="Freedman E."/>
            <person name="Gellesch M."/>
            <person name="Goldberg J."/>
            <person name="Griggs A."/>
            <person name="Gujja S."/>
            <person name="Heiman D."/>
            <person name="Hepburn T."/>
            <person name="Howarth C."/>
            <person name="Jen D."/>
            <person name="Larson L."/>
            <person name="Lewis B."/>
            <person name="Mehta T."/>
            <person name="Park D."/>
            <person name="Pearson M."/>
            <person name="Roberts A."/>
            <person name="Saif S."/>
            <person name="Shenoy N."/>
            <person name="Sisk P."/>
            <person name="Stolte C."/>
            <person name="Sykes S."/>
            <person name="Walk T."/>
            <person name="White J."/>
            <person name="Yandava C."/>
            <person name="Burger G."/>
            <person name="Gray M.W."/>
            <person name="Holland P.W.H."/>
            <person name="King N."/>
            <person name="Lang F.B.F."/>
            <person name="Roger A.J."/>
            <person name="Ruiz-Trillo I."/>
            <person name="Lander E."/>
            <person name="Nusbaum C."/>
        </authorList>
    </citation>
    <scope>NUCLEOTIDE SEQUENCE [LARGE SCALE GENOMIC DNA]</scope>
    <source>
        <strain evidence="10">ATCC 38327</strain>
    </source>
</reference>
<name>A0A0L0SKM5_ALLM3</name>